<dbReference type="Pfam" id="PF01022">
    <property type="entry name" value="HTH_5"/>
    <property type="match status" value="1"/>
</dbReference>
<gene>
    <name evidence="5" type="ORF">SAMN05660750_02211</name>
</gene>
<dbReference type="InterPro" id="IPR036388">
    <property type="entry name" value="WH-like_DNA-bd_sf"/>
</dbReference>
<dbReference type="SMART" id="SM00418">
    <property type="entry name" value="HTH_ARSR"/>
    <property type="match status" value="1"/>
</dbReference>
<evidence type="ECO:0000256" key="1">
    <source>
        <dbReference type="ARBA" id="ARBA00023015"/>
    </source>
</evidence>
<dbReference type="CDD" id="cd00090">
    <property type="entry name" value="HTH_ARSR"/>
    <property type="match status" value="1"/>
</dbReference>
<dbReference type="InterPro" id="IPR051081">
    <property type="entry name" value="HTH_MetalResp_TranReg"/>
</dbReference>
<evidence type="ECO:0000313" key="6">
    <source>
        <dbReference type="Proteomes" id="UP000190130"/>
    </source>
</evidence>
<proteinExistence type="predicted"/>
<dbReference type="InterPro" id="IPR011991">
    <property type="entry name" value="ArsR-like_HTH"/>
</dbReference>
<feature type="domain" description="HTH arsR-type" evidence="4">
    <location>
        <begin position="23"/>
        <end position="116"/>
    </location>
</feature>
<dbReference type="GO" id="GO:0003677">
    <property type="term" value="F:DNA binding"/>
    <property type="evidence" value="ECO:0007669"/>
    <property type="project" value="UniProtKB-KW"/>
</dbReference>
<dbReference type="AlphaFoldDB" id="A0A1T5DYC9"/>
<dbReference type="Proteomes" id="UP000190130">
    <property type="component" value="Unassembled WGS sequence"/>
</dbReference>
<keyword evidence="3" id="KW-0804">Transcription</keyword>
<protein>
    <submittedName>
        <fullName evidence="5">ArsR family transcriptional regulator</fullName>
    </submittedName>
</protein>
<evidence type="ECO:0000256" key="2">
    <source>
        <dbReference type="ARBA" id="ARBA00023125"/>
    </source>
</evidence>
<evidence type="ECO:0000313" key="5">
    <source>
        <dbReference type="EMBL" id="SKB76808.1"/>
    </source>
</evidence>
<dbReference type="Gene3D" id="1.10.10.10">
    <property type="entry name" value="Winged helix-like DNA-binding domain superfamily/Winged helix DNA-binding domain"/>
    <property type="match status" value="1"/>
</dbReference>
<dbReference type="RefSeq" id="WP_079591476.1">
    <property type="nucleotide sequence ID" value="NZ_FUYX01000005.1"/>
</dbReference>
<keyword evidence="2" id="KW-0238">DNA-binding</keyword>
<reference evidence="5 6" key="1">
    <citation type="submission" date="2017-02" db="EMBL/GenBank/DDBJ databases">
        <authorList>
            <person name="Peterson S.W."/>
        </authorList>
    </citation>
    <scope>NUCLEOTIDE SEQUENCE [LARGE SCALE GENOMIC DNA]</scope>
    <source>
        <strain evidence="5 6">DSM 9653</strain>
    </source>
</reference>
<evidence type="ECO:0000256" key="3">
    <source>
        <dbReference type="ARBA" id="ARBA00023163"/>
    </source>
</evidence>
<dbReference type="InterPro" id="IPR001845">
    <property type="entry name" value="HTH_ArsR_DNA-bd_dom"/>
</dbReference>
<dbReference type="PANTHER" id="PTHR33154:SF33">
    <property type="entry name" value="TRANSCRIPTIONAL REPRESSOR SDPR"/>
    <property type="match status" value="1"/>
</dbReference>
<dbReference type="GO" id="GO:0003700">
    <property type="term" value="F:DNA-binding transcription factor activity"/>
    <property type="evidence" value="ECO:0007669"/>
    <property type="project" value="InterPro"/>
</dbReference>
<dbReference type="EMBL" id="FUYX01000005">
    <property type="protein sequence ID" value="SKB76808.1"/>
    <property type="molecule type" value="Genomic_DNA"/>
</dbReference>
<dbReference type="SUPFAM" id="SSF46785">
    <property type="entry name" value="Winged helix' DNA-binding domain"/>
    <property type="match status" value="1"/>
</dbReference>
<dbReference type="PROSITE" id="PS50987">
    <property type="entry name" value="HTH_ARSR_2"/>
    <property type="match status" value="1"/>
</dbReference>
<accession>A0A1T5DYC9</accession>
<keyword evidence="1" id="KW-0805">Transcription regulation</keyword>
<dbReference type="PANTHER" id="PTHR33154">
    <property type="entry name" value="TRANSCRIPTIONAL REGULATOR, ARSR FAMILY"/>
    <property type="match status" value="1"/>
</dbReference>
<sequence>MVGAMGDPRGTPCRAAALSPAELGERAGAVAALLEALADPRRLAIACLVAEGRYSLAEFVAKLDIDRSTLSEELALLQELGVVEPCRISRRISYGLAATGPGQLAAAICALFCAASGP</sequence>
<name>A0A1T5DYC9_9HYPH</name>
<evidence type="ECO:0000259" key="4">
    <source>
        <dbReference type="PROSITE" id="PS50987"/>
    </source>
</evidence>
<dbReference type="PRINTS" id="PR00778">
    <property type="entry name" value="HTHARSR"/>
</dbReference>
<dbReference type="InterPro" id="IPR036390">
    <property type="entry name" value="WH_DNA-bd_sf"/>
</dbReference>
<organism evidence="5 6">
    <name type="scientific">Bosea thiooxidans</name>
    <dbReference type="NCBI Taxonomy" id="53254"/>
    <lineage>
        <taxon>Bacteria</taxon>
        <taxon>Pseudomonadati</taxon>
        <taxon>Pseudomonadota</taxon>
        <taxon>Alphaproteobacteria</taxon>
        <taxon>Hyphomicrobiales</taxon>
        <taxon>Boseaceae</taxon>
        <taxon>Bosea</taxon>
    </lineage>
</organism>
<dbReference type="OrthoDB" id="7192471at2"/>